<evidence type="ECO:0000313" key="3">
    <source>
        <dbReference type="EMBL" id="KAJ5362448.1"/>
    </source>
</evidence>
<feature type="region of interest" description="Disordered" evidence="1">
    <location>
        <begin position="1"/>
        <end position="52"/>
    </location>
</feature>
<feature type="domain" description="BZIP" evidence="2">
    <location>
        <begin position="14"/>
        <end position="77"/>
    </location>
</feature>
<protein>
    <recommendedName>
        <fullName evidence="2">BZIP domain-containing protein</fullName>
    </recommendedName>
</protein>
<reference evidence="3" key="2">
    <citation type="journal article" date="2023" name="IMA Fungus">
        <title>Comparative genomic study of the Penicillium genus elucidates a diverse pangenome and 15 lateral gene transfer events.</title>
        <authorList>
            <person name="Petersen C."/>
            <person name="Sorensen T."/>
            <person name="Nielsen M.R."/>
            <person name="Sondergaard T.E."/>
            <person name="Sorensen J.L."/>
            <person name="Fitzpatrick D.A."/>
            <person name="Frisvad J.C."/>
            <person name="Nielsen K.L."/>
        </authorList>
    </citation>
    <scope>NUCLEOTIDE SEQUENCE</scope>
    <source>
        <strain evidence="3">IBT 35675</strain>
    </source>
</reference>
<dbReference type="Proteomes" id="UP001148299">
    <property type="component" value="Unassembled WGS sequence"/>
</dbReference>
<name>A0A9W9RLJ6_PENBR</name>
<dbReference type="OrthoDB" id="295274at2759"/>
<dbReference type="SUPFAM" id="SSF57959">
    <property type="entry name" value="Leucine zipper domain"/>
    <property type="match status" value="1"/>
</dbReference>
<dbReference type="GO" id="GO:0003700">
    <property type="term" value="F:DNA-binding transcription factor activity"/>
    <property type="evidence" value="ECO:0007669"/>
    <property type="project" value="InterPro"/>
</dbReference>
<comment type="caution">
    <text evidence="3">The sequence shown here is derived from an EMBL/GenBank/DDBJ whole genome shotgun (WGS) entry which is preliminary data.</text>
</comment>
<feature type="compositionally biased region" description="Low complexity" evidence="1">
    <location>
        <begin position="101"/>
        <end position="119"/>
    </location>
</feature>
<feature type="compositionally biased region" description="Basic and acidic residues" evidence="1">
    <location>
        <begin position="38"/>
        <end position="52"/>
    </location>
</feature>
<evidence type="ECO:0000259" key="2">
    <source>
        <dbReference type="PROSITE" id="PS50217"/>
    </source>
</evidence>
<dbReference type="Pfam" id="PF07716">
    <property type="entry name" value="bZIP_2"/>
    <property type="match status" value="1"/>
</dbReference>
<reference evidence="3" key="1">
    <citation type="submission" date="2022-12" db="EMBL/GenBank/DDBJ databases">
        <authorList>
            <person name="Petersen C."/>
        </authorList>
    </citation>
    <scope>NUCLEOTIDE SEQUENCE</scope>
    <source>
        <strain evidence="3">IBT 35675</strain>
    </source>
</reference>
<keyword evidence="4" id="KW-1185">Reference proteome</keyword>
<sequence>MNHVSKKRERTSPSPNRAQHLERNRTAANKYRQKKKKEHEEIDHRLHDETEKRELLLSQVHSLQKEVWDLKNMIFQHAGCDHNQPNLPSASAGRAHPNNLSFSSQPSHSSYQTDSSPTQ</sequence>
<feature type="region of interest" description="Disordered" evidence="1">
    <location>
        <begin position="79"/>
        <end position="119"/>
    </location>
</feature>
<dbReference type="InterPro" id="IPR046347">
    <property type="entry name" value="bZIP_sf"/>
</dbReference>
<dbReference type="CDD" id="cd14687">
    <property type="entry name" value="bZIP_ATF2"/>
    <property type="match status" value="1"/>
</dbReference>
<dbReference type="PROSITE" id="PS50217">
    <property type="entry name" value="BZIP"/>
    <property type="match status" value="1"/>
</dbReference>
<proteinExistence type="predicted"/>
<organism evidence="3 4">
    <name type="scientific">Penicillium brevicompactum</name>
    <dbReference type="NCBI Taxonomy" id="5074"/>
    <lineage>
        <taxon>Eukaryota</taxon>
        <taxon>Fungi</taxon>
        <taxon>Dikarya</taxon>
        <taxon>Ascomycota</taxon>
        <taxon>Pezizomycotina</taxon>
        <taxon>Eurotiomycetes</taxon>
        <taxon>Eurotiomycetidae</taxon>
        <taxon>Eurotiales</taxon>
        <taxon>Aspergillaceae</taxon>
        <taxon>Penicillium</taxon>
    </lineage>
</organism>
<dbReference type="InterPro" id="IPR004827">
    <property type="entry name" value="bZIP"/>
</dbReference>
<evidence type="ECO:0000313" key="4">
    <source>
        <dbReference type="Proteomes" id="UP001148299"/>
    </source>
</evidence>
<gene>
    <name evidence="3" type="ORF">N7541_003292</name>
</gene>
<dbReference type="AlphaFoldDB" id="A0A9W9RLJ6"/>
<dbReference type="SMART" id="SM00338">
    <property type="entry name" value="BRLZ"/>
    <property type="match status" value="1"/>
</dbReference>
<accession>A0A9W9RLJ6</accession>
<evidence type="ECO:0000256" key="1">
    <source>
        <dbReference type="SAM" id="MobiDB-lite"/>
    </source>
</evidence>
<dbReference type="Gene3D" id="1.20.5.170">
    <property type="match status" value="1"/>
</dbReference>
<dbReference type="EMBL" id="JAPZBR010000002">
    <property type="protein sequence ID" value="KAJ5362448.1"/>
    <property type="molecule type" value="Genomic_DNA"/>
</dbReference>